<dbReference type="InterPro" id="IPR001845">
    <property type="entry name" value="HTH_ArsR_DNA-bd_dom"/>
</dbReference>
<dbReference type="InterPro" id="IPR051081">
    <property type="entry name" value="HTH_MetalResp_TranReg"/>
</dbReference>
<dbReference type="InterPro" id="IPR036388">
    <property type="entry name" value="WH-like_DNA-bd_sf"/>
</dbReference>
<feature type="domain" description="HTH arsR-type" evidence="4">
    <location>
        <begin position="8"/>
        <end position="103"/>
    </location>
</feature>
<evidence type="ECO:0000256" key="3">
    <source>
        <dbReference type="ARBA" id="ARBA00023163"/>
    </source>
</evidence>
<dbReference type="GO" id="GO:0003700">
    <property type="term" value="F:DNA-binding transcription factor activity"/>
    <property type="evidence" value="ECO:0007669"/>
    <property type="project" value="InterPro"/>
</dbReference>
<evidence type="ECO:0000259" key="4">
    <source>
        <dbReference type="PROSITE" id="PS50987"/>
    </source>
</evidence>
<evidence type="ECO:0000313" key="6">
    <source>
        <dbReference type="Proteomes" id="UP000808337"/>
    </source>
</evidence>
<dbReference type="GO" id="GO:0003677">
    <property type="term" value="F:DNA binding"/>
    <property type="evidence" value="ECO:0007669"/>
    <property type="project" value="UniProtKB-KW"/>
</dbReference>
<dbReference type="AlphaFoldDB" id="A0A9D7XSG6"/>
<dbReference type="SMART" id="SM00418">
    <property type="entry name" value="HTH_ARSR"/>
    <property type="match status" value="1"/>
</dbReference>
<dbReference type="Pfam" id="PF01022">
    <property type="entry name" value="HTH_5"/>
    <property type="match status" value="1"/>
</dbReference>
<evidence type="ECO:0000313" key="5">
    <source>
        <dbReference type="EMBL" id="MBK9981687.1"/>
    </source>
</evidence>
<accession>A0A9D7XSG6</accession>
<evidence type="ECO:0000256" key="1">
    <source>
        <dbReference type="ARBA" id="ARBA00023015"/>
    </source>
</evidence>
<dbReference type="Proteomes" id="UP000808337">
    <property type="component" value="Unassembled WGS sequence"/>
</dbReference>
<sequence>MLQSKAHLYPERDQLISLSAMPLIHPTRLEVMRQLSIEGPLSVQQLAKGHPLTKPAFSQHLDLLRKKDVVNYTVYHPYIIYELDIQRFQEACNYVLMYFREIQAGWALPEKLILNM</sequence>
<protein>
    <submittedName>
        <fullName evidence="5">Helix-turn-helix transcriptional regulator</fullName>
    </submittedName>
</protein>
<dbReference type="SUPFAM" id="SSF46785">
    <property type="entry name" value="Winged helix' DNA-binding domain"/>
    <property type="match status" value="1"/>
</dbReference>
<comment type="caution">
    <text evidence="5">The sequence shown here is derived from an EMBL/GenBank/DDBJ whole genome shotgun (WGS) entry which is preliminary data.</text>
</comment>
<dbReference type="PROSITE" id="PS50987">
    <property type="entry name" value="HTH_ARSR_2"/>
    <property type="match status" value="1"/>
</dbReference>
<keyword evidence="1" id="KW-0805">Transcription regulation</keyword>
<evidence type="ECO:0000256" key="2">
    <source>
        <dbReference type="ARBA" id="ARBA00023125"/>
    </source>
</evidence>
<dbReference type="PANTHER" id="PTHR33154:SF33">
    <property type="entry name" value="TRANSCRIPTIONAL REPRESSOR SDPR"/>
    <property type="match status" value="1"/>
</dbReference>
<name>A0A9D7XSG6_9BACT</name>
<keyword evidence="2" id="KW-0238">DNA-binding</keyword>
<dbReference type="CDD" id="cd00090">
    <property type="entry name" value="HTH_ARSR"/>
    <property type="match status" value="1"/>
</dbReference>
<keyword evidence="3" id="KW-0804">Transcription</keyword>
<dbReference type="InterPro" id="IPR011991">
    <property type="entry name" value="ArsR-like_HTH"/>
</dbReference>
<organism evidence="5 6">
    <name type="scientific">Candidatus Opimibacter skivensis</name>
    <dbReference type="NCBI Taxonomy" id="2982028"/>
    <lineage>
        <taxon>Bacteria</taxon>
        <taxon>Pseudomonadati</taxon>
        <taxon>Bacteroidota</taxon>
        <taxon>Saprospiria</taxon>
        <taxon>Saprospirales</taxon>
        <taxon>Saprospiraceae</taxon>
        <taxon>Candidatus Opimibacter</taxon>
    </lineage>
</organism>
<reference evidence="5 6" key="1">
    <citation type="submission" date="2020-10" db="EMBL/GenBank/DDBJ databases">
        <title>Connecting structure to function with the recovery of over 1000 high-quality activated sludge metagenome-assembled genomes encoding full-length rRNA genes using long-read sequencing.</title>
        <authorList>
            <person name="Singleton C.M."/>
            <person name="Petriglieri F."/>
            <person name="Kristensen J.M."/>
            <person name="Kirkegaard R.H."/>
            <person name="Michaelsen T.Y."/>
            <person name="Andersen M.H."/>
            <person name="Karst S.M."/>
            <person name="Dueholm M.S."/>
            <person name="Nielsen P.H."/>
            <person name="Albertsen M."/>
        </authorList>
    </citation>
    <scope>NUCLEOTIDE SEQUENCE [LARGE SCALE GENOMIC DNA]</scope>
    <source>
        <strain evidence="5">Ribe_18-Q3-R11-54_MAXAC.273</strain>
    </source>
</reference>
<gene>
    <name evidence="5" type="ORF">IPP15_04565</name>
</gene>
<dbReference type="Gene3D" id="1.10.10.10">
    <property type="entry name" value="Winged helix-like DNA-binding domain superfamily/Winged helix DNA-binding domain"/>
    <property type="match status" value="1"/>
</dbReference>
<dbReference type="EMBL" id="JADKGY010000001">
    <property type="protein sequence ID" value="MBK9981687.1"/>
    <property type="molecule type" value="Genomic_DNA"/>
</dbReference>
<proteinExistence type="predicted"/>
<dbReference type="PANTHER" id="PTHR33154">
    <property type="entry name" value="TRANSCRIPTIONAL REGULATOR, ARSR FAMILY"/>
    <property type="match status" value="1"/>
</dbReference>
<dbReference type="InterPro" id="IPR036390">
    <property type="entry name" value="WH_DNA-bd_sf"/>
</dbReference>